<gene>
    <name evidence="1" type="ORF">PanWU01x14_281050</name>
</gene>
<keyword evidence="2" id="KW-1185">Reference proteome</keyword>
<dbReference type="AlphaFoldDB" id="A0A2P5B162"/>
<dbReference type="Proteomes" id="UP000237105">
    <property type="component" value="Unassembled WGS sequence"/>
</dbReference>
<name>A0A2P5B162_PARAD</name>
<evidence type="ECO:0000313" key="2">
    <source>
        <dbReference type="Proteomes" id="UP000237105"/>
    </source>
</evidence>
<protein>
    <submittedName>
        <fullName evidence="1">Uncharacterized protein</fullName>
    </submittedName>
</protein>
<proteinExistence type="predicted"/>
<organism evidence="1 2">
    <name type="scientific">Parasponia andersonii</name>
    <name type="common">Sponia andersonii</name>
    <dbReference type="NCBI Taxonomy" id="3476"/>
    <lineage>
        <taxon>Eukaryota</taxon>
        <taxon>Viridiplantae</taxon>
        <taxon>Streptophyta</taxon>
        <taxon>Embryophyta</taxon>
        <taxon>Tracheophyta</taxon>
        <taxon>Spermatophyta</taxon>
        <taxon>Magnoliopsida</taxon>
        <taxon>eudicotyledons</taxon>
        <taxon>Gunneridae</taxon>
        <taxon>Pentapetalae</taxon>
        <taxon>rosids</taxon>
        <taxon>fabids</taxon>
        <taxon>Rosales</taxon>
        <taxon>Cannabaceae</taxon>
        <taxon>Parasponia</taxon>
    </lineage>
</organism>
<dbReference type="EMBL" id="JXTB01000390">
    <property type="protein sequence ID" value="PON42550.1"/>
    <property type="molecule type" value="Genomic_DNA"/>
</dbReference>
<accession>A0A2P5B162</accession>
<sequence length="66" mass="7353">MCFRITLKALNIPKVLHRSNFLAALSPLLAKVTCTSRVDSVKNFMSITDFSTLAREEKIQGLNGQN</sequence>
<evidence type="ECO:0000313" key="1">
    <source>
        <dbReference type="EMBL" id="PON42550.1"/>
    </source>
</evidence>
<reference evidence="2" key="1">
    <citation type="submission" date="2016-06" db="EMBL/GenBank/DDBJ databases">
        <title>Parallel loss of symbiosis genes in relatives of nitrogen-fixing non-legume Parasponia.</title>
        <authorList>
            <person name="Van Velzen R."/>
            <person name="Holmer R."/>
            <person name="Bu F."/>
            <person name="Rutten L."/>
            <person name="Van Zeijl A."/>
            <person name="Liu W."/>
            <person name="Santuari L."/>
            <person name="Cao Q."/>
            <person name="Sharma T."/>
            <person name="Shen D."/>
            <person name="Roswanjaya Y."/>
            <person name="Wardhani T."/>
            <person name="Kalhor M.S."/>
            <person name="Jansen J."/>
            <person name="Van den Hoogen J."/>
            <person name="Gungor B."/>
            <person name="Hartog M."/>
            <person name="Hontelez J."/>
            <person name="Verver J."/>
            <person name="Yang W.-C."/>
            <person name="Schijlen E."/>
            <person name="Repin R."/>
            <person name="Schilthuizen M."/>
            <person name="Schranz E."/>
            <person name="Heidstra R."/>
            <person name="Miyata K."/>
            <person name="Fedorova E."/>
            <person name="Kohlen W."/>
            <person name="Bisseling T."/>
            <person name="Smit S."/>
            <person name="Geurts R."/>
        </authorList>
    </citation>
    <scope>NUCLEOTIDE SEQUENCE [LARGE SCALE GENOMIC DNA]</scope>
    <source>
        <strain evidence="2">cv. WU1-14</strain>
    </source>
</reference>
<comment type="caution">
    <text evidence="1">The sequence shown here is derived from an EMBL/GenBank/DDBJ whole genome shotgun (WGS) entry which is preliminary data.</text>
</comment>